<organism evidence="2 3">
    <name type="scientific">Hexamita inflata</name>
    <dbReference type="NCBI Taxonomy" id="28002"/>
    <lineage>
        <taxon>Eukaryota</taxon>
        <taxon>Metamonada</taxon>
        <taxon>Diplomonadida</taxon>
        <taxon>Hexamitidae</taxon>
        <taxon>Hexamitinae</taxon>
        <taxon>Hexamita</taxon>
    </lineage>
</organism>
<sequence>MEIKKHFPTIYQNYKNFSSIQRDIDAFSRTYPGFKLGQGALQEGGQQVPCIALMGQAYYTYQQKQYPVDLVFYFDYSYPQTQPKVLIQAKPGQTQIRPDGMYILPSGAVKDFQEWVPSFTILSKMQLLLNHFSKYPPLCVAQPNLQSQSYLQQMNSMNPSQSMNYQLPGQMNAQLPQQQTIPQAHLPGQMLLPGMMQQQTASTLPSTNSYGLNNQLVQQLSAFKQKCAQILQQNFAEIETVKQTNRQYLQKVKERNTQLNDETEQILQSLNEDKQQQVQVFSDADDYEVAEAAKEFMDQVQLKRIQFEARKKTMDWAIQYLAENQVKVETVMEVIKQLDDVKECELLTMIK</sequence>
<dbReference type="SUPFAM" id="SSF54495">
    <property type="entry name" value="UBC-like"/>
    <property type="match status" value="1"/>
</dbReference>
<protein>
    <submittedName>
        <fullName evidence="2">UEV_domain-containing protein</fullName>
    </submittedName>
</protein>
<evidence type="ECO:0000313" key="2">
    <source>
        <dbReference type="EMBL" id="CAL6000691.1"/>
    </source>
</evidence>
<name>A0ABP1HWM0_9EUKA</name>
<feature type="coiled-coil region" evidence="1">
    <location>
        <begin position="213"/>
        <end position="280"/>
    </location>
</feature>
<evidence type="ECO:0000313" key="3">
    <source>
        <dbReference type="Proteomes" id="UP001642409"/>
    </source>
</evidence>
<gene>
    <name evidence="2" type="ORF">HINF_LOCUS16824</name>
</gene>
<dbReference type="Proteomes" id="UP001642409">
    <property type="component" value="Unassembled WGS sequence"/>
</dbReference>
<dbReference type="EMBL" id="CAXDID020000041">
    <property type="protein sequence ID" value="CAL6000691.1"/>
    <property type="molecule type" value="Genomic_DNA"/>
</dbReference>
<dbReference type="InterPro" id="IPR052070">
    <property type="entry name" value="ESCRT-I_UEV_domain"/>
</dbReference>
<keyword evidence="3" id="KW-1185">Reference proteome</keyword>
<proteinExistence type="predicted"/>
<dbReference type="PANTHER" id="PTHR23306:SF3">
    <property type="entry name" value="TUMOR SUPPRESSOR PROTEIN 101"/>
    <property type="match status" value="1"/>
</dbReference>
<dbReference type="PANTHER" id="PTHR23306">
    <property type="entry name" value="TUMOR SUSCEPTIBILITY GENE 101 PROTEIN-RELATED"/>
    <property type="match status" value="1"/>
</dbReference>
<dbReference type="CDD" id="cd11685">
    <property type="entry name" value="UEV_TSG101-like"/>
    <property type="match status" value="1"/>
</dbReference>
<comment type="caution">
    <text evidence="2">The sequence shown here is derived from an EMBL/GenBank/DDBJ whole genome shotgun (WGS) entry which is preliminary data.</text>
</comment>
<keyword evidence="1" id="KW-0175">Coiled coil</keyword>
<accession>A0ABP1HWM0</accession>
<evidence type="ECO:0000256" key="1">
    <source>
        <dbReference type="SAM" id="Coils"/>
    </source>
</evidence>
<dbReference type="Gene3D" id="3.10.110.10">
    <property type="entry name" value="Ubiquitin Conjugating Enzyme"/>
    <property type="match status" value="1"/>
</dbReference>
<reference evidence="2 3" key="1">
    <citation type="submission" date="2024-07" db="EMBL/GenBank/DDBJ databases">
        <authorList>
            <person name="Akdeniz Z."/>
        </authorList>
    </citation>
    <scope>NUCLEOTIDE SEQUENCE [LARGE SCALE GENOMIC DNA]</scope>
</reference>
<dbReference type="InterPro" id="IPR016135">
    <property type="entry name" value="UBQ-conjugating_enzyme/RWD"/>
</dbReference>